<comment type="similarity">
    <text evidence="1">Belongs to the GerABKA family.</text>
</comment>
<protein>
    <submittedName>
        <fullName evidence="4">Spore germination protein B1</fullName>
    </submittedName>
</protein>
<keyword evidence="5" id="KW-1185">Reference proteome</keyword>
<dbReference type="RefSeq" id="WP_079422605.1">
    <property type="nucleotide sequence ID" value="NZ_MZGV01000009.1"/>
</dbReference>
<dbReference type="PIRSF" id="PIRSF005690">
    <property type="entry name" value="GerBA"/>
    <property type="match status" value="1"/>
</dbReference>
<evidence type="ECO:0000256" key="2">
    <source>
        <dbReference type="ARBA" id="ARBA00023136"/>
    </source>
</evidence>
<keyword evidence="3" id="KW-1133">Transmembrane helix</keyword>
<dbReference type="PANTHER" id="PTHR22550">
    <property type="entry name" value="SPORE GERMINATION PROTEIN"/>
    <property type="match status" value="1"/>
</dbReference>
<dbReference type="GO" id="GO:0009847">
    <property type="term" value="P:spore germination"/>
    <property type="evidence" value="ECO:0007669"/>
    <property type="project" value="InterPro"/>
</dbReference>
<feature type="transmembrane region" description="Helical" evidence="3">
    <location>
        <begin position="286"/>
        <end position="305"/>
    </location>
</feature>
<keyword evidence="2 3" id="KW-0472">Membrane</keyword>
<comment type="caution">
    <text evidence="4">The sequence shown here is derived from an EMBL/GenBank/DDBJ whole genome shotgun (WGS) entry which is preliminary data.</text>
</comment>
<proteinExistence type="inferred from homology"/>
<dbReference type="OrthoDB" id="9772630at2"/>
<dbReference type="Pfam" id="PF03323">
    <property type="entry name" value="GerA"/>
    <property type="match status" value="1"/>
</dbReference>
<feature type="transmembrane region" description="Helical" evidence="3">
    <location>
        <begin position="332"/>
        <end position="351"/>
    </location>
</feature>
<keyword evidence="3" id="KW-0812">Transmembrane</keyword>
<dbReference type="GO" id="GO:0016020">
    <property type="term" value="C:membrane"/>
    <property type="evidence" value="ECO:0007669"/>
    <property type="project" value="InterPro"/>
</dbReference>
<dbReference type="EMBL" id="MZGV01000009">
    <property type="protein sequence ID" value="OPJ63400.1"/>
    <property type="molecule type" value="Genomic_DNA"/>
</dbReference>
<evidence type="ECO:0000256" key="1">
    <source>
        <dbReference type="ARBA" id="ARBA00005278"/>
    </source>
</evidence>
<dbReference type="STRING" id="1450648.CLORY_11820"/>
<evidence type="ECO:0000256" key="3">
    <source>
        <dbReference type="SAM" id="Phobius"/>
    </source>
</evidence>
<reference evidence="4 5" key="1">
    <citation type="submission" date="2017-03" db="EMBL/GenBank/DDBJ databases">
        <title>Genome sequence of Clostridium oryzae DSM 28571.</title>
        <authorList>
            <person name="Poehlein A."/>
            <person name="Daniel R."/>
        </authorList>
    </citation>
    <scope>NUCLEOTIDE SEQUENCE [LARGE SCALE GENOMIC DNA]</scope>
    <source>
        <strain evidence="4 5">DSM 28571</strain>
    </source>
</reference>
<dbReference type="InterPro" id="IPR050768">
    <property type="entry name" value="UPF0353/GerABKA_families"/>
</dbReference>
<name>A0A1V4IUA8_9CLOT</name>
<dbReference type="AlphaFoldDB" id="A0A1V4IUA8"/>
<feature type="transmembrane region" description="Helical" evidence="3">
    <location>
        <begin position="408"/>
        <end position="437"/>
    </location>
</feature>
<dbReference type="InterPro" id="IPR004995">
    <property type="entry name" value="Spore_Ger"/>
</dbReference>
<gene>
    <name evidence="4" type="primary">gerBA_1</name>
    <name evidence="4" type="ORF">CLORY_11820</name>
</gene>
<dbReference type="Proteomes" id="UP000190080">
    <property type="component" value="Unassembled WGS sequence"/>
</dbReference>
<evidence type="ECO:0000313" key="5">
    <source>
        <dbReference type="Proteomes" id="UP000190080"/>
    </source>
</evidence>
<sequence>MKEQMQDYISNDLDENYKYLKNLFKDNTDMIFRKFNAGKAKCLIVYIDGMADKILLDNFVLRTLMLHGDRIEKVEDIKDEILSVTDIRDVEELSKGINAMLSGDTLMLIEGLDICYVIATRAWSARGVSEPSGESLIRGSRDGFVETIRFNTALLRRRVRDTRLRIEMTTVGARSKTDVAIVYIDDIVNKEVLECAKKRIDNINIDAILDSGYIEQLIEDNKWSIFPQLQSTERPDVVAAAIYEGRVGIMVDNSPFCIIVPTTLPALFQSPDDYYQRWIYSSVMRIVRFLGIVLSLILPGLYVAVTSFHNSIIPTKLAYAIAATREGVPFPAYLEALIMEVSMAILVEAVVRLPKAMGTTIGIVGGVIIGQAAVTAGIVSPVMVIIVSITAITTFMTPNYEIVASLRIVRFMFIIASSIIGLYGMALVALVTLIHLIKLKSFGIPYMASVVDINKNDMKDTFIRSPLQYLKQRPKYIKSKDRMRQN</sequence>
<organism evidence="4 5">
    <name type="scientific">Clostridium oryzae</name>
    <dbReference type="NCBI Taxonomy" id="1450648"/>
    <lineage>
        <taxon>Bacteria</taxon>
        <taxon>Bacillati</taxon>
        <taxon>Bacillota</taxon>
        <taxon>Clostridia</taxon>
        <taxon>Eubacteriales</taxon>
        <taxon>Clostridiaceae</taxon>
        <taxon>Clostridium</taxon>
    </lineage>
</organism>
<feature type="transmembrane region" description="Helical" evidence="3">
    <location>
        <begin position="363"/>
        <end position="396"/>
    </location>
</feature>
<accession>A0A1V4IUA8</accession>
<evidence type="ECO:0000313" key="4">
    <source>
        <dbReference type="EMBL" id="OPJ63400.1"/>
    </source>
</evidence>
<dbReference type="PANTHER" id="PTHR22550:SF5">
    <property type="entry name" value="LEUCINE ZIPPER PROTEIN 4"/>
    <property type="match status" value="1"/>
</dbReference>